<dbReference type="PANTHER" id="PTHR21277">
    <property type="entry name" value="TRANSCRIPTIONAL ADAPTER 1"/>
    <property type="match status" value="1"/>
</dbReference>
<evidence type="ECO:0000256" key="3">
    <source>
        <dbReference type="ARBA" id="ARBA00023163"/>
    </source>
</evidence>
<sequence length="266" mass="29319">MEAALFGDAAHCKAKLDVALGAHKKRYWRMFSQYIKGKRTREQFDRLAAKCLGRLNGHLHNDFILTVFQSAESATNKKKPDVQPPPAPKPTQLSRDSSSWLAQFDRDLEPAADPLKVDPKVLRSAVDTEYRATPAPVTLSKLRAATIVAASENGMRDVEPAVFDVLNAACQTMMKNLLEEAIVYGGKFFSMYQNNTRHSFRNRRNKRSVITPSTLLLASSARPKLLGSLFRTVQESFALRCENPTVLPKTHANLNASTTSSGGGGG</sequence>
<dbReference type="PANTHER" id="PTHR21277:SF5">
    <property type="entry name" value="TRANSCRIPTIONAL ADAPTER 1"/>
    <property type="match status" value="1"/>
</dbReference>
<dbReference type="InParanoid" id="F2TWK3"/>
<dbReference type="OrthoDB" id="10264870at2759"/>
<keyword evidence="4" id="KW-0539">Nucleus</keyword>
<dbReference type="RefSeq" id="XP_004999018.1">
    <property type="nucleotide sequence ID" value="XM_004998961.1"/>
</dbReference>
<evidence type="ECO:0000313" key="7">
    <source>
        <dbReference type="Proteomes" id="UP000007799"/>
    </source>
</evidence>
<dbReference type="GO" id="GO:0003713">
    <property type="term" value="F:transcription coactivator activity"/>
    <property type="evidence" value="ECO:0007669"/>
    <property type="project" value="TreeGrafter"/>
</dbReference>
<comment type="subcellular location">
    <subcellularLocation>
        <location evidence="1">Nucleus</location>
    </subcellularLocation>
</comment>
<dbReference type="GeneID" id="16067369"/>
<proteinExistence type="predicted"/>
<keyword evidence="2" id="KW-0805">Transcription regulation</keyword>
<protein>
    <submittedName>
        <fullName evidence="6">Uncharacterized protein</fullName>
    </submittedName>
</protein>
<organism evidence="7">
    <name type="scientific">Salpingoeca rosetta (strain ATCC 50818 / BSB-021)</name>
    <dbReference type="NCBI Taxonomy" id="946362"/>
    <lineage>
        <taxon>Eukaryota</taxon>
        <taxon>Choanoflagellata</taxon>
        <taxon>Craspedida</taxon>
        <taxon>Salpingoecidae</taxon>
        <taxon>Salpingoeca</taxon>
    </lineage>
</organism>
<accession>F2TWK3</accession>
<evidence type="ECO:0000256" key="2">
    <source>
        <dbReference type="ARBA" id="ARBA00023015"/>
    </source>
</evidence>
<dbReference type="Proteomes" id="UP000007799">
    <property type="component" value="Unassembled WGS sequence"/>
</dbReference>
<keyword evidence="3" id="KW-0804">Transcription</keyword>
<evidence type="ECO:0000313" key="6">
    <source>
        <dbReference type="EMBL" id="EGD72449.1"/>
    </source>
</evidence>
<dbReference type="KEGG" id="sre:PTSG_00471"/>
<dbReference type="STRING" id="946362.F2TWK3"/>
<dbReference type="Pfam" id="PF12767">
    <property type="entry name" value="SAGA-Tad1"/>
    <property type="match status" value="1"/>
</dbReference>
<dbReference type="GO" id="GO:0000124">
    <property type="term" value="C:SAGA complex"/>
    <property type="evidence" value="ECO:0007669"/>
    <property type="project" value="TreeGrafter"/>
</dbReference>
<keyword evidence="7" id="KW-1185">Reference proteome</keyword>
<dbReference type="GO" id="GO:0005634">
    <property type="term" value="C:nucleus"/>
    <property type="evidence" value="ECO:0007669"/>
    <property type="project" value="UniProtKB-SubCell"/>
</dbReference>
<evidence type="ECO:0000256" key="5">
    <source>
        <dbReference type="SAM" id="MobiDB-lite"/>
    </source>
</evidence>
<evidence type="ECO:0000256" key="1">
    <source>
        <dbReference type="ARBA" id="ARBA00004123"/>
    </source>
</evidence>
<dbReference type="EMBL" id="GL832955">
    <property type="protein sequence ID" value="EGD72449.1"/>
    <property type="molecule type" value="Genomic_DNA"/>
</dbReference>
<dbReference type="AlphaFoldDB" id="F2TWK3"/>
<reference evidence="6" key="1">
    <citation type="submission" date="2009-08" db="EMBL/GenBank/DDBJ databases">
        <title>Annotation of Salpingoeca rosetta.</title>
        <authorList>
            <consortium name="The Broad Institute Genome Sequencing Platform"/>
            <person name="Russ C."/>
            <person name="Cuomo C."/>
            <person name="Burger G."/>
            <person name="Gray M.W."/>
            <person name="Holland P.W.H."/>
            <person name="King N."/>
            <person name="Lang F.B.F."/>
            <person name="Roger A.J."/>
            <person name="Ruiz-Trillo I."/>
            <person name="Young S.K."/>
            <person name="Zeng Q."/>
            <person name="Gargeya S."/>
            <person name="Alvarado L."/>
            <person name="Berlin A."/>
            <person name="Chapman S.B."/>
            <person name="Chen Z."/>
            <person name="Freedman E."/>
            <person name="Gellesch M."/>
            <person name="Goldberg J."/>
            <person name="Griggs A."/>
            <person name="Gujja S."/>
            <person name="Heilman E."/>
            <person name="Heiman D."/>
            <person name="Howarth C."/>
            <person name="Mehta T."/>
            <person name="Neiman D."/>
            <person name="Pearson M."/>
            <person name="Roberts A."/>
            <person name="Saif S."/>
            <person name="Shea T."/>
            <person name="Shenoy N."/>
            <person name="Sisk P."/>
            <person name="Stolte C."/>
            <person name="Sykes S."/>
            <person name="White J."/>
            <person name="Yandava C."/>
            <person name="Haas B."/>
            <person name="Nusbaum C."/>
            <person name="Birren B."/>
        </authorList>
    </citation>
    <scope>NUCLEOTIDE SEQUENCE [LARGE SCALE GENOMIC DNA]</scope>
    <source>
        <strain evidence="6">ATCC 50818</strain>
    </source>
</reference>
<feature type="region of interest" description="Disordered" evidence="5">
    <location>
        <begin position="75"/>
        <end position="97"/>
    </location>
</feature>
<dbReference type="GO" id="GO:0006357">
    <property type="term" value="P:regulation of transcription by RNA polymerase II"/>
    <property type="evidence" value="ECO:0007669"/>
    <property type="project" value="TreeGrafter"/>
</dbReference>
<gene>
    <name evidence="6" type="ORF">PTSG_00471</name>
</gene>
<name>F2TWK3_SALR5</name>
<dbReference type="InterPro" id="IPR024738">
    <property type="entry name" value="Hfi1/Tada1"/>
</dbReference>
<evidence type="ECO:0000256" key="4">
    <source>
        <dbReference type="ARBA" id="ARBA00023242"/>
    </source>
</evidence>